<dbReference type="RefSeq" id="WP_166178902.1">
    <property type="nucleotide sequence ID" value="NZ_CP045119.1"/>
</dbReference>
<dbReference type="AlphaFoldDB" id="A0A6G8QDR4"/>
<name>A0A6G8QDR4_9ACTN</name>
<dbReference type="PANTHER" id="PTHR37305">
    <property type="entry name" value="INTEGRAL MEMBRANE PROTEIN-RELATED"/>
    <property type="match status" value="1"/>
</dbReference>
<accession>A0A6G8QDR4</accession>
<feature type="transmembrane region" description="Helical" evidence="1">
    <location>
        <begin position="227"/>
        <end position="249"/>
    </location>
</feature>
<organism evidence="2 3">
    <name type="scientific">Rubrobacter tropicus</name>
    <dbReference type="NCBI Taxonomy" id="2653851"/>
    <lineage>
        <taxon>Bacteria</taxon>
        <taxon>Bacillati</taxon>
        <taxon>Actinomycetota</taxon>
        <taxon>Rubrobacteria</taxon>
        <taxon>Rubrobacterales</taxon>
        <taxon>Rubrobacteraceae</taxon>
        <taxon>Rubrobacter</taxon>
    </lineage>
</organism>
<dbReference type="KEGG" id="rub:GBA63_19450"/>
<evidence type="ECO:0000313" key="2">
    <source>
        <dbReference type="EMBL" id="QIN84578.1"/>
    </source>
</evidence>
<sequence length="256" mass="26833">MGSIYSEFLKLKRSMSWAVVVLLPVIMVFAGAMSTFAGEGEFADGWHTLWPRSIGFYGMAILPVGIAILASLVWRVEHKNGNWNALMSRPVSTVQVVIGKVAAISLLAAAMQLVFVTVVIALGKLAFGLPGMLPAQYWLSSAVVIVACIPVAALQSALSTFFRSFAAPVAIALVVTGVSTMALLVGIKAVSSVLPYAVLTQATQLGTILVSGEGTSFDVYAITPDSVLFFVLVSAALTVAIVAGTSAILNRLDIRA</sequence>
<feature type="transmembrane region" description="Helical" evidence="1">
    <location>
        <begin position="165"/>
        <end position="187"/>
    </location>
</feature>
<keyword evidence="1" id="KW-0812">Transmembrane</keyword>
<dbReference type="PANTHER" id="PTHR37305:SF1">
    <property type="entry name" value="MEMBRANE PROTEIN"/>
    <property type="match status" value="1"/>
</dbReference>
<proteinExistence type="predicted"/>
<dbReference type="EMBL" id="CP045119">
    <property type="protein sequence ID" value="QIN84578.1"/>
    <property type="molecule type" value="Genomic_DNA"/>
</dbReference>
<feature type="transmembrane region" description="Helical" evidence="1">
    <location>
        <begin position="97"/>
        <end position="123"/>
    </location>
</feature>
<gene>
    <name evidence="2" type="ORF">GBA63_19450</name>
</gene>
<feature type="transmembrane region" description="Helical" evidence="1">
    <location>
        <begin position="54"/>
        <end position="76"/>
    </location>
</feature>
<evidence type="ECO:0000313" key="3">
    <source>
        <dbReference type="Proteomes" id="UP000501452"/>
    </source>
</evidence>
<protein>
    <submittedName>
        <fullName evidence="2">ABC transporter</fullName>
    </submittedName>
</protein>
<feature type="transmembrane region" description="Helical" evidence="1">
    <location>
        <begin position="15"/>
        <end position="34"/>
    </location>
</feature>
<keyword evidence="1" id="KW-1133">Transmembrane helix</keyword>
<feature type="transmembrane region" description="Helical" evidence="1">
    <location>
        <begin position="135"/>
        <end position="153"/>
    </location>
</feature>
<keyword evidence="3" id="KW-1185">Reference proteome</keyword>
<reference evidence="2 3" key="1">
    <citation type="submission" date="2019-10" db="EMBL/GenBank/DDBJ databases">
        <title>Rubrobacter sp nov SCSIO 52090 isolated from a deep-sea sediment in the South China Sea.</title>
        <authorList>
            <person name="Chen R.W."/>
        </authorList>
    </citation>
    <scope>NUCLEOTIDE SEQUENCE [LARGE SCALE GENOMIC DNA]</scope>
    <source>
        <strain evidence="2 3">SCSIO 52909</strain>
    </source>
</reference>
<dbReference type="Proteomes" id="UP000501452">
    <property type="component" value="Chromosome"/>
</dbReference>
<dbReference type="CDD" id="cd21809">
    <property type="entry name" value="ABC-2_lan_permease-like"/>
    <property type="match status" value="1"/>
</dbReference>
<dbReference type="Pfam" id="PF12730">
    <property type="entry name" value="ABC2_membrane_4"/>
    <property type="match status" value="1"/>
</dbReference>
<evidence type="ECO:0000256" key="1">
    <source>
        <dbReference type="SAM" id="Phobius"/>
    </source>
</evidence>
<keyword evidence="1" id="KW-0472">Membrane</keyword>